<dbReference type="AlphaFoldDB" id="A0A160FQY2"/>
<dbReference type="Gene3D" id="3.90.850.10">
    <property type="entry name" value="Fumarylacetoacetase-like, C-terminal domain"/>
    <property type="match status" value="1"/>
</dbReference>
<feature type="domain" description="Fumarylacetoacetase-like C-terminal" evidence="4">
    <location>
        <begin position="98"/>
        <end position="321"/>
    </location>
</feature>
<keyword evidence="6" id="KW-1185">Reference proteome</keyword>
<organism evidence="5 6">
    <name type="scientific">Paraburkholderia phytofirmans OLGA172</name>
    <dbReference type="NCBI Taxonomy" id="1417228"/>
    <lineage>
        <taxon>Bacteria</taxon>
        <taxon>Pseudomonadati</taxon>
        <taxon>Pseudomonadota</taxon>
        <taxon>Betaproteobacteria</taxon>
        <taxon>Burkholderiales</taxon>
        <taxon>Burkholderiaceae</taxon>
        <taxon>Paraburkholderia</taxon>
    </lineage>
</organism>
<accession>A0A160FQY2</accession>
<dbReference type="GO" id="GO:0003824">
    <property type="term" value="F:catalytic activity"/>
    <property type="evidence" value="ECO:0007669"/>
    <property type="project" value="InterPro"/>
</dbReference>
<dbReference type="Pfam" id="PF01557">
    <property type="entry name" value="FAA_hydrolase"/>
    <property type="match status" value="1"/>
</dbReference>
<name>A0A160FQY2_9BURK</name>
<dbReference type="InterPro" id="IPR051121">
    <property type="entry name" value="FAH"/>
</dbReference>
<dbReference type="GO" id="GO:0044281">
    <property type="term" value="P:small molecule metabolic process"/>
    <property type="evidence" value="ECO:0007669"/>
    <property type="project" value="UniProtKB-ARBA"/>
</dbReference>
<protein>
    <submittedName>
        <fullName evidence="5">2-keto-4-pentenoate hydratase</fullName>
    </submittedName>
</protein>
<dbReference type="GO" id="GO:0046872">
    <property type="term" value="F:metal ion binding"/>
    <property type="evidence" value="ECO:0007669"/>
    <property type="project" value="UniProtKB-KW"/>
</dbReference>
<evidence type="ECO:0000313" key="5">
    <source>
        <dbReference type="EMBL" id="ANB74976.1"/>
    </source>
</evidence>
<dbReference type="InterPro" id="IPR036663">
    <property type="entry name" value="Fumarylacetoacetase_C_sf"/>
</dbReference>
<sequence length="321" mass="34989">MSYQLFSYLDAAGKPRTGIAIESGHFDFGRLDLSNFNSGSFDVGHIDIDNALEQWPQAHEQLKTLATAISKDSSIGANAKLVADELSFAAPLSRPGIIYAAGANYRDHVEAMGRAFNMRLVLDPRAEGIPPWHFIKAGRATLAGHKQDVTYPGHTQRLDWEAELAVIIGRPAQNVSVDDALSYVAGYSVANDLSARDNLRRDKVDASSPFLFDWIGHKCFTGACPLGPYFTPAEFVASPENLDIKLWLNGELKQDSNTSNHLYSVADQIAYLSSRLTLYPGDVILTGTPAGVGMESGTFLERGDVVKVWIESLGQLETTIV</sequence>
<gene>
    <name evidence="5" type="ORF">AYM40_21310</name>
</gene>
<evidence type="ECO:0000256" key="3">
    <source>
        <dbReference type="ARBA" id="ARBA00022723"/>
    </source>
</evidence>
<dbReference type="PANTHER" id="PTHR42796:SF4">
    <property type="entry name" value="FUMARYLACETOACETATE HYDROLASE DOMAIN-CONTAINING PROTEIN 2A"/>
    <property type="match status" value="1"/>
</dbReference>
<dbReference type="EMBL" id="CP014579">
    <property type="protein sequence ID" value="ANB74976.1"/>
    <property type="molecule type" value="Genomic_DNA"/>
</dbReference>
<dbReference type="RefSeq" id="WP_063498274.1">
    <property type="nucleotide sequence ID" value="NZ_CP014579.1"/>
</dbReference>
<dbReference type="Proteomes" id="UP000076852">
    <property type="component" value="Chromosome 2"/>
</dbReference>
<evidence type="ECO:0000259" key="4">
    <source>
        <dbReference type="Pfam" id="PF01557"/>
    </source>
</evidence>
<reference evidence="5 6" key="1">
    <citation type="journal article" date="2016" name="Gene">
        <title>PacBio SMRT assembly of a complex multi-replicon genome reveals chlorocatechol degradative operon in a region of genome plasticity.</title>
        <authorList>
            <person name="Ricker N."/>
            <person name="Shen S.Y."/>
            <person name="Goordial J."/>
            <person name="Jin S."/>
            <person name="Fulthorpe R.R."/>
        </authorList>
    </citation>
    <scope>NUCLEOTIDE SEQUENCE [LARGE SCALE GENOMIC DNA]</scope>
    <source>
        <strain evidence="5 6">OLGA172</strain>
    </source>
</reference>
<evidence type="ECO:0000313" key="6">
    <source>
        <dbReference type="Proteomes" id="UP000076852"/>
    </source>
</evidence>
<comment type="similarity">
    <text evidence="2">Belongs to the FAH family.</text>
</comment>
<dbReference type="PANTHER" id="PTHR42796">
    <property type="entry name" value="FUMARYLACETOACETATE HYDROLASE DOMAIN-CONTAINING PROTEIN 2A-RELATED"/>
    <property type="match status" value="1"/>
</dbReference>
<comment type="cofactor">
    <cofactor evidence="1">
        <name>Mg(2+)</name>
        <dbReference type="ChEBI" id="CHEBI:18420"/>
    </cofactor>
</comment>
<dbReference type="InterPro" id="IPR011234">
    <property type="entry name" value="Fumarylacetoacetase-like_C"/>
</dbReference>
<dbReference type="STRING" id="1804984.AYM40_21310"/>
<dbReference type="KEGG" id="buz:AYM40_21310"/>
<evidence type="ECO:0000256" key="2">
    <source>
        <dbReference type="ARBA" id="ARBA00010211"/>
    </source>
</evidence>
<keyword evidence="3" id="KW-0479">Metal-binding</keyword>
<proteinExistence type="inferred from homology"/>
<evidence type="ECO:0000256" key="1">
    <source>
        <dbReference type="ARBA" id="ARBA00001946"/>
    </source>
</evidence>
<dbReference type="SUPFAM" id="SSF56529">
    <property type="entry name" value="FAH"/>
    <property type="match status" value="1"/>
</dbReference>